<sequence length="62" mass="7330">MRRRKGYWASDAGWFDPGSFLNERMPKDLELKCLSSPIRSRATVSSRRRYLVLRREDAADVR</sequence>
<organism evidence="1 2">
    <name type="scientific">Phanerochaete sordida</name>
    <dbReference type="NCBI Taxonomy" id="48140"/>
    <lineage>
        <taxon>Eukaryota</taxon>
        <taxon>Fungi</taxon>
        <taxon>Dikarya</taxon>
        <taxon>Basidiomycota</taxon>
        <taxon>Agaricomycotina</taxon>
        <taxon>Agaricomycetes</taxon>
        <taxon>Polyporales</taxon>
        <taxon>Phanerochaetaceae</taxon>
        <taxon>Phanerochaete</taxon>
    </lineage>
</organism>
<evidence type="ECO:0000313" key="1">
    <source>
        <dbReference type="EMBL" id="GJE84280.1"/>
    </source>
</evidence>
<dbReference type="EMBL" id="BPQB01000001">
    <property type="protein sequence ID" value="GJE84280.1"/>
    <property type="molecule type" value="Genomic_DNA"/>
</dbReference>
<accession>A0A9P3L6W2</accession>
<proteinExistence type="predicted"/>
<dbReference type="AlphaFoldDB" id="A0A9P3L6W2"/>
<dbReference type="Proteomes" id="UP000703269">
    <property type="component" value="Unassembled WGS sequence"/>
</dbReference>
<name>A0A9P3L6W2_9APHY</name>
<evidence type="ECO:0000313" key="2">
    <source>
        <dbReference type="Proteomes" id="UP000703269"/>
    </source>
</evidence>
<keyword evidence="2" id="KW-1185">Reference proteome</keyword>
<reference evidence="1 2" key="1">
    <citation type="submission" date="2021-08" db="EMBL/GenBank/DDBJ databases">
        <title>Draft Genome Sequence of Phanerochaete sordida strain YK-624.</title>
        <authorList>
            <person name="Mori T."/>
            <person name="Dohra H."/>
            <person name="Suzuki T."/>
            <person name="Kawagishi H."/>
            <person name="Hirai H."/>
        </authorList>
    </citation>
    <scope>NUCLEOTIDE SEQUENCE [LARGE SCALE GENOMIC DNA]</scope>
    <source>
        <strain evidence="1 2">YK-624</strain>
    </source>
</reference>
<comment type="caution">
    <text evidence="1">The sequence shown here is derived from an EMBL/GenBank/DDBJ whole genome shotgun (WGS) entry which is preliminary data.</text>
</comment>
<protein>
    <submittedName>
        <fullName evidence="1">Uncharacterized protein</fullName>
    </submittedName>
</protein>
<gene>
    <name evidence="1" type="ORF">PsYK624_003560</name>
</gene>